<keyword evidence="2 12" id="KW-0963">Cytoplasm</keyword>
<dbReference type="InterPro" id="IPR003439">
    <property type="entry name" value="ABC_transporter-like_ATP-bd"/>
</dbReference>
<evidence type="ECO:0000256" key="9">
    <source>
        <dbReference type="ARBA" id="ARBA00022845"/>
    </source>
</evidence>
<dbReference type="CDD" id="cd03221">
    <property type="entry name" value="ABCF_EF-3"/>
    <property type="match status" value="2"/>
</dbReference>
<keyword evidence="16" id="KW-1185">Reference proteome</keyword>
<dbReference type="Gene3D" id="3.40.50.300">
    <property type="entry name" value="P-loop containing nucleotide triphosphate hydrolases"/>
    <property type="match status" value="2"/>
</dbReference>
<dbReference type="GO" id="GO:0006412">
    <property type="term" value="P:translation"/>
    <property type="evidence" value="ECO:0007669"/>
    <property type="project" value="UniProtKB-KW"/>
</dbReference>
<evidence type="ECO:0000256" key="11">
    <source>
        <dbReference type="ARBA" id="ARBA00022917"/>
    </source>
</evidence>
<evidence type="ECO:0000313" key="15">
    <source>
        <dbReference type="EMBL" id="OLO12395.1"/>
    </source>
</evidence>
<feature type="binding site" evidence="12">
    <location>
        <begin position="349"/>
        <end position="356"/>
    </location>
    <ligand>
        <name>ATP</name>
        <dbReference type="ChEBI" id="CHEBI:30616"/>
        <label>2</label>
    </ligand>
</feature>
<comment type="domain">
    <text evidence="12">The arm domain is inserted in the first ABC transporter domain. Probably contacts ribosomal protein L1.</text>
</comment>
<organism evidence="15 16">
    <name type="scientific">Chromohalobacter japonicus</name>
    <dbReference type="NCBI Taxonomy" id="223900"/>
    <lineage>
        <taxon>Bacteria</taxon>
        <taxon>Pseudomonadati</taxon>
        <taxon>Pseudomonadota</taxon>
        <taxon>Gammaproteobacteria</taxon>
        <taxon>Oceanospirillales</taxon>
        <taxon>Halomonadaceae</taxon>
        <taxon>Chromohalobacter</taxon>
    </lineage>
</organism>
<gene>
    <name evidence="12" type="primary">ettA</name>
    <name evidence="15" type="ORF">BTW10_02675</name>
</gene>
<keyword evidence="5 12" id="KW-0677">Repeat</keyword>
<keyword evidence="13" id="KW-0175">Coiled coil</keyword>
<keyword evidence="11 12" id="KW-0648">Protein biosynthesis</keyword>
<evidence type="ECO:0000256" key="5">
    <source>
        <dbReference type="ARBA" id="ARBA00022737"/>
    </source>
</evidence>
<feature type="binding site" evidence="12">
    <location>
        <begin position="32"/>
        <end position="39"/>
    </location>
    <ligand>
        <name>ATP</name>
        <dbReference type="ChEBI" id="CHEBI:30616"/>
        <label>1</label>
    </ligand>
</feature>
<comment type="catalytic activity">
    <reaction evidence="12">
        <text>ATP + H2O = ADP + phosphate + H(+)</text>
        <dbReference type="Rhea" id="RHEA:13065"/>
        <dbReference type="ChEBI" id="CHEBI:15377"/>
        <dbReference type="ChEBI" id="CHEBI:15378"/>
        <dbReference type="ChEBI" id="CHEBI:30616"/>
        <dbReference type="ChEBI" id="CHEBI:43474"/>
        <dbReference type="ChEBI" id="CHEBI:456216"/>
    </reaction>
</comment>
<dbReference type="SMART" id="SM00382">
    <property type="entry name" value="AAA"/>
    <property type="match status" value="2"/>
</dbReference>
<dbReference type="AlphaFoldDB" id="A0A1Q8TFD2"/>
<comment type="similarity">
    <text evidence="1 12">Belongs to the ABC transporter superfamily. ABCF family. Translational throttle EttA subfamily.</text>
</comment>
<evidence type="ECO:0000256" key="8">
    <source>
        <dbReference type="ARBA" id="ARBA00022840"/>
    </source>
</evidence>
<keyword evidence="6 12" id="KW-0547">Nucleotide-binding</keyword>
<comment type="caution">
    <text evidence="15">The sequence shown here is derived from an EMBL/GenBank/DDBJ whole genome shotgun (WGS) entry which is preliminary data.</text>
</comment>
<keyword evidence="3 12" id="KW-0820">tRNA-binding</keyword>
<dbReference type="PANTHER" id="PTHR43858">
    <property type="entry name" value="ENERGY-DEPENDENT TRANSLATIONAL THROTTLE PROTEIN ETTA"/>
    <property type="match status" value="1"/>
</dbReference>
<keyword evidence="10 12" id="KW-0694">RNA-binding</keyword>
<dbReference type="FunFam" id="3.40.50.300:FF:000011">
    <property type="entry name" value="Putative ABC transporter ATP-binding component"/>
    <property type="match status" value="1"/>
</dbReference>
<dbReference type="GO" id="GO:0019843">
    <property type="term" value="F:rRNA binding"/>
    <property type="evidence" value="ECO:0007669"/>
    <property type="project" value="UniProtKB-UniRule"/>
</dbReference>
<dbReference type="GO" id="GO:0045900">
    <property type="term" value="P:negative regulation of translational elongation"/>
    <property type="evidence" value="ECO:0007669"/>
    <property type="project" value="UniProtKB-UniRule"/>
</dbReference>
<comment type="subunit">
    <text evidence="12">Monomer. Probably contacts ribosomal proteins L1, L5, L33 and S7, the 16S and 23S rRNA and the P-site containing tRNA(fMet).</text>
</comment>
<evidence type="ECO:0000256" key="10">
    <source>
        <dbReference type="ARBA" id="ARBA00022884"/>
    </source>
</evidence>
<feature type="region of interest" description="PtIM" evidence="12">
    <location>
        <begin position="235"/>
        <end position="315"/>
    </location>
</feature>
<dbReference type="NCBIfam" id="TIGR03719">
    <property type="entry name" value="ABC_ABC_ChvD"/>
    <property type="match status" value="1"/>
</dbReference>
<dbReference type="Proteomes" id="UP000186806">
    <property type="component" value="Unassembled WGS sequence"/>
</dbReference>
<evidence type="ECO:0000256" key="7">
    <source>
        <dbReference type="ARBA" id="ARBA00022801"/>
    </source>
</evidence>
<dbReference type="InterPro" id="IPR003593">
    <property type="entry name" value="AAA+_ATPase"/>
</dbReference>
<keyword evidence="8 12" id="KW-0067">ATP-binding</keyword>
<dbReference type="Pfam" id="PF00005">
    <property type="entry name" value="ABC_tran"/>
    <property type="match status" value="2"/>
</dbReference>
<keyword evidence="7 12" id="KW-0378">Hydrolase</keyword>
<evidence type="ECO:0000256" key="1">
    <source>
        <dbReference type="ARBA" id="ARBA00005868"/>
    </source>
</evidence>
<comment type="subcellular location">
    <subcellularLocation>
        <location evidence="12">Cytoplasm</location>
    </subcellularLocation>
    <text evidence="12">Associates with ribosomes and polysomes.</text>
</comment>
<dbReference type="EMBL" id="MSDQ01000006">
    <property type="protein sequence ID" value="OLO12395.1"/>
    <property type="molecule type" value="Genomic_DNA"/>
</dbReference>
<evidence type="ECO:0000256" key="13">
    <source>
        <dbReference type="SAM" id="Coils"/>
    </source>
</evidence>
<dbReference type="GO" id="GO:0016887">
    <property type="term" value="F:ATP hydrolysis activity"/>
    <property type="evidence" value="ECO:0007669"/>
    <property type="project" value="UniProtKB-UniRule"/>
</dbReference>
<dbReference type="PROSITE" id="PS50893">
    <property type="entry name" value="ABC_TRANSPORTER_2"/>
    <property type="match status" value="2"/>
</dbReference>
<dbReference type="GO" id="GO:0043022">
    <property type="term" value="F:ribosome binding"/>
    <property type="evidence" value="ECO:0007669"/>
    <property type="project" value="UniProtKB-UniRule"/>
</dbReference>
<dbReference type="PANTHER" id="PTHR43858:SF1">
    <property type="entry name" value="ABC TRANSPORTER-RELATED PROTEIN"/>
    <property type="match status" value="1"/>
</dbReference>
<dbReference type="Pfam" id="PF12848">
    <property type="entry name" value="ABC_tran_Xtn"/>
    <property type="match status" value="1"/>
</dbReference>
<feature type="region of interest" description="Arm" evidence="12">
    <location>
        <begin position="88"/>
        <end position="132"/>
    </location>
</feature>
<dbReference type="STRING" id="223900.GCA_000821045_01725"/>
<dbReference type="InterPro" id="IPR017871">
    <property type="entry name" value="ABC_transporter-like_CS"/>
</dbReference>
<dbReference type="HAMAP" id="MF_00847">
    <property type="entry name" value="EttA"/>
    <property type="match status" value="1"/>
</dbReference>
<evidence type="ECO:0000259" key="14">
    <source>
        <dbReference type="PROSITE" id="PS50893"/>
    </source>
</evidence>
<evidence type="ECO:0000256" key="6">
    <source>
        <dbReference type="ARBA" id="ARBA00022741"/>
    </source>
</evidence>
<feature type="domain" description="ABC transporter" evidence="14">
    <location>
        <begin position="2"/>
        <end position="252"/>
    </location>
</feature>
<comment type="domain">
    <text evidence="12">The P-site tRNA interaction motif (PtIM domain) probably interacts with the P-site tRNA(fMet) as well as the 23S rRNA.</text>
</comment>
<proteinExistence type="inferred from homology"/>
<evidence type="ECO:0000256" key="2">
    <source>
        <dbReference type="ARBA" id="ARBA00022490"/>
    </source>
</evidence>
<comment type="function">
    <text evidence="12">A translation factor that gates the progression of the 70S ribosomal initiation complex (IC, containing tRNA(fMet) in the P-site) into the translation elongation cycle by using a mechanism sensitive to the ATP/ADP ratio. Binds to the 70S ribosome E-site where it modulates the state of the translating ribosome during subunit translocation. ATP hydrolysis probably frees it from the ribosome, which can enter the elongation phase.</text>
</comment>
<dbReference type="SUPFAM" id="SSF52540">
    <property type="entry name" value="P-loop containing nucleoside triphosphate hydrolases"/>
    <property type="match status" value="2"/>
</dbReference>
<keyword evidence="9 12" id="KW-0810">Translation regulation</keyword>
<feature type="domain" description="ABC transporter" evidence="14">
    <location>
        <begin position="317"/>
        <end position="543"/>
    </location>
</feature>
<feature type="coiled-coil region" evidence="13">
    <location>
        <begin position="76"/>
        <end position="134"/>
    </location>
</feature>
<dbReference type="InterPro" id="IPR022374">
    <property type="entry name" value="EttA"/>
</dbReference>
<dbReference type="GO" id="GO:0000049">
    <property type="term" value="F:tRNA binding"/>
    <property type="evidence" value="ECO:0007669"/>
    <property type="project" value="UniProtKB-UniRule"/>
</dbReference>
<name>A0A1Q8TFD2_9GAMM</name>
<dbReference type="FunFam" id="3.40.50.300:FF:000183">
    <property type="entry name" value="ABC transporter ATP-binding protein yjjK"/>
    <property type="match status" value="1"/>
</dbReference>
<dbReference type="PROSITE" id="PS00211">
    <property type="entry name" value="ABC_TRANSPORTER_1"/>
    <property type="match status" value="1"/>
</dbReference>
<dbReference type="GO" id="GO:0005737">
    <property type="term" value="C:cytoplasm"/>
    <property type="evidence" value="ECO:0007669"/>
    <property type="project" value="UniProtKB-SubCell"/>
</dbReference>
<dbReference type="InterPro" id="IPR027417">
    <property type="entry name" value="P-loop_NTPase"/>
</dbReference>
<accession>A0A1Q8TFD2</accession>
<dbReference type="InterPro" id="IPR032781">
    <property type="entry name" value="ABC_tran_Xtn"/>
</dbReference>
<evidence type="ECO:0000313" key="16">
    <source>
        <dbReference type="Proteomes" id="UP000186806"/>
    </source>
</evidence>
<keyword evidence="4 12" id="KW-0699">rRNA-binding</keyword>
<protein>
    <recommendedName>
        <fullName evidence="12">Energy-dependent translational throttle protein EttA</fullName>
        <ecNumber evidence="12">3.6.1.-</ecNumber>
    </recommendedName>
    <alternativeName>
        <fullName evidence="12">Translational regulatory factor EttA</fullName>
    </alternativeName>
</protein>
<sequence length="546" mass="61341">MNRVGKIVPPKHEILKDISLSFFPGAKIGVLGLNGAGKSTLLRIMAGVDKEYNGEARPMPGINIGYLPQEPELDDDKNVRETVEEALSEITEAQAQLEAVYVAYAEPDADFDALAAEQARLEDLIEAADAHNIERKLEVAAEALRLPPWEAKVGNLSGGERRRVALCRLLLSSPDMLLLDEPTNHLDAESVAWLERYLHDYSGTVVAITHDRYFLDNVAGWILELDRGQGIPFEGNYSQWLESKEKRLEQEAKQEASKNKAIKQELEWVRSNAKGRQAKSKARLNRFEEMQSGDFQKRNETNEIYIPPGPRLGDKVIEFHDVAKRFDDKLLFENLSFQLPKGAIVGIVGGNGAGKSTLFKLIAGMEQPDSGEVVIGETVDIAYVEQLRDHLDDKQTVWEAVSDGQDMISINGYEMSSRAYVGRFNFKGNDQQKRLSELSGGERGRLQLAQTLKQGANVLLLDEPSNDLDIETLRALEEALLAFPGCALVISHDRWFLDRIATHILAYEGESRVEFFEGNYSEYEEDYRQRVGSDTPKRMKYKRINA</sequence>
<dbReference type="NCBIfam" id="NF008775">
    <property type="entry name" value="PRK11819.1"/>
    <property type="match status" value="1"/>
</dbReference>
<evidence type="ECO:0000256" key="3">
    <source>
        <dbReference type="ARBA" id="ARBA00022555"/>
    </source>
</evidence>
<dbReference type="GO" id="GO:0005524">
    <property type="term" value="F:ATP binding"/>
    <property type="evidence" value="ECO:0007669"/>
    <property type="project" value="UniProtKB-UniRule"/>
</dbReference>
<evidence type="ECO:0000256" key="4">
    <source>
        <dbReference type="ARBA" id="ARBA00022730"/>
    </source>
</evidence>
<dbReference type="EC" id="3.6.1.-" evidence="12"/>
<evidence type="ECO:0000256" key="12">
    <source>
        <dbReference type="HAMAP-Rule" id="MF_00847"/>
    </source>
</evidence>
<reference evidence="15 16" key="1">
    <citation type="submission" date="2016-12" db="EMBL/GenBank/DDBJ databases">
        <title>Draft genome sequences of strains Salinicola socius SMB35, Salinicola sp. MH3R3-1 and Chromohalobacter sp. SMB17 from the Verkhnekamsk potash mining region of Russia.</title>
        <authorList>
            <person name="Mavrodi D.V."/>
            <person name="Olsson B.E."/>
            <person name="Korsakova E.S."/>
            <person name="Pyankova A."/>
            <person name="Mavrodi O.V."/>
            <person name="Plotnikova E.G."/>
        </authorList>
    </citation>
    <scope>NUCLEOTIDE SEQUENCE [LARGE SCALE GENOMIC DNA]</scope>
    <source>
        <strain evidence="15 16">SMB17</strain>
    </source>
</reference>